<dbReference type="PANTHER" id="PTHR48045:SF31">
    <property type="entry name" value="UDP-GLYCOSYLTRANSFERASE 76B1-LIKE"/>
    <property type="match status" value="1"/>
</dbReference>
<accession>A0A4S4KS01</accession>
<evidence type="ECO:0000313" key="2">
    <source>
        <dbReference type="EMBL" id="THH01127.1"/>
    </source>
</evidence>
<reference evidence="2 3" key="1">
    <citation type="submission" date="2019-02" db="EMBL/GenBank/DDBJ databases">
        <title>Genome sequencing of the rare red list fungi Phlebia centrifuga.</title>
        <authorList>
            <person name="Buettner E."/>
            <person name="Kellner H."/>
        </authorList>
    </citation>
    <scope>NUCLEOTIDE SEQUENCE [LARGE SCALE GENOMIC DNA]</scope>
    <source>
        <strain evidence="2 3">DSM 108282</strain>
    </source>
</reference>
<evidence type="ECO:0000313" key="3">
    <source>
        <dbReference type="Proteomes" id="UP000309038"/>
    </source>
</evidence>
<dbReference type="CDD" id="cd03784">
    <property type="entry name" value="GT1_Gtf-like"/>
    <property type="match status" value="1"/>
</dbReference>
<dbReference type="EMBL" id="SGPJ01000031">
    <property type="protein sequence ID" value="THH01127.1"/>
    <property type="molecule type" value="Genomic_DNA"/>
</dbReference>
<dbReference type="Proteomes" id="UP000309038">
    <property type="component" value="Unassembled WGS sequence"/>
</dbReference>
<name>A0A4S4KS01_9APHY</name>
<keyword evidence="3" id="KW-1185">Reference proteome</keyword>
<evidence type="ECO:0000256" key="1">
    <source>
        <dbReference type="ARBA" id="ARBA00022679"/>
    </source>
</evidence>
<dbReference type="PANTHER" id="PTHR48045">
    <property type="entry name" value="UDP-GLYCOSYLTRANSFERASE 72B1"/>
    <property type="match status" value="1"/>
</dbReference>
<dbReference type="Gene3D" id="3.40.50.2000">
    <property type="entry name" value="Glycogen Phosphorylase B"/>
    <property type="match status" value="2"/>
</dbReference>
<comment type="caution">
    <text evidence="2">The sequence shown here is derived from an EMBL/GenBank/DDBJ whole genome shotgun (WGS) entry which is preliminary data.</text>
</comment>
<dbReference type="GO" id="GO:0008194">
    <property type="term" value="F:UDP-glycosyltransferase activity"/>
    <property type="evidence" value="ECO:0007669"/>
    <property type="project" value="InterPro"/>
</dbReference>
<protein>
    <submittedName>
        <fullName evidence="2">Uncharacterized protein</fullName>
    </submittedName>
</protein>
<dbReference type="InterPro" id="IPR002213">
    <property type="entry name" value="UDP_glucos_trans"/>
</dbReference>
<proteinExistence type="predicted"/>
<dbReference type="SUPFAM" id="SSF53756">
    <property type="entry name" value="UDP-Glycosyltransferase/glycogen phosphorylase"/>
    <property type="match status" value="1"/>
</dbReference>
<keyword evidence="1" id="KW-0808">Transferase</keyword>
<gene>
    <name evidence="2" type="ORF">EW026_g1528</name>
</gene>
<organism evidence="2 3">
    <name type="scientific">Hermanssonia centrifuga</name>
    <dbReference type="NCBI Taxonomy" id="98765"/>
    <lineage>
        <taxon>Eukaryota</taxon>
        <taxon>Fungi</taxon>
        <taxon>Dikarya</taxon>
        <taxon>Basidiomycota</taxon>
        <taxon>Agaricomycotina</taxon>
        <taxon>Agaricomycetes</taxon>
        <taxon>Polyporales</taxon>
        <taxon>Meruliaceae</taxon>
        <taxon>Hermanssonia</taxon>
    </lineage>
</organism>
<dbReference type="Pfam" id="PF00201">
    <property type="entry name" value="UDPGT"/>
    <property type="match status" value="1"/>
</dbReference>
<dbReference type="AlphaFoldDB" id="A0A4S4KS01"/>
<sequence length="523" mass="58145">MTHTDIESTKSHILLAAYQAWGHTRPLCTLAARIVKSRPILVTLVTTRPFFDRVEKEISRNFSPEETSLKSRIRLVALATNEANPMDIMSLNISFATAYETLAKEEPLTCFKTGEQLPAAPSPDVAILDIFAEMMLRSVRKLSKKPVKIYCWMSASATSAYTLFGPAHRNTSGNLRATLEEEAQRTGKSLPEVAEEFFTEVKGKVIQVPGLPPMYDYELSPQEYVYQMVIKGPPILGPLQLAAVELINECDGILVATPECYEPTETVHAMREWFAETSRPVYAFGPMLPPFGQNATVNEKKQSANSGEIDELLERALKTHGEHSLVYISFGSVFWSVEPEKIWAFLDIMIEKKIPFIMSHGSPFAQVPESVKEKVKAFGLGVLSPWSPQQAILAHPATGWFVTHCGFNSIMESLSFGVPMICWPYQADQPQNAVHLTDNLEVAYELIEVRNSLGLKPIYRNGKSSVGTIEAVREEAHRVLDSAFGEDGAKKRAKAVELQTAFEDVWAEGGSSLADLNRFLDTI</sequence>